<dbReference type="Pfam" id="PF04341">
    <property type="entry name" value="DUF485"/>
    <property type="match status" value="1"/>
</dbReference>
<gene>
    <name evidence="2" type="ordered locus">HEAR0669</name>
</gene>
<name>A4G2X7_HERAR</name>
<dbReference type="STRING" id="204773.HEAR0669"/>
<keyword evidence="1" id="KW-0472">Membrane</keyword>
<protein>
    <recommendedName>
        <fullName evidence="4">DUF485 domain-containing protein</fullName>
    </recommendedName>
</protein>
<organism evidence="2 3">
    <name type="scientific">Herminiimonas arsenicoxydans</name>
    <dbReference type="NCBI Taxonomy" id="204773"/>
    <lineage>
        <taxon>Bacteria</taxon>
        <taxon>Pseudomonadati</taxon>
        <taxon>Pseudomonadota</taxon>
        <taxon>Betaproteobacteria</taxon>
        <taxon>Burkholderiales</taxon>
        <taxon>Oxalobacteraceae</taxon>
        <taxon>Herminiimonas</taxon>
    </lineage>
</organism>
<keyword evidence="3" id="KW-1185">Reference proteome</keyword>
<reference evidence="2 3" key="1">
    <citation type="journal article" date="2007" name="PLoS Genet.">
        <title>A tale of two oxidation states: bacterial colonization of arsenic-rich environments.</title>
        <authorList>
            <person name="Muller D."/>
            <person name="Medigue C."/>
            <person name="Koechler S."/>
            <person name="Barbe V."/>
            <person name="Barakat M."/>
            <person name="Talla E."/>
            <person name="Bonnefoy V."/>
            <person name="Krin E."/>
            <person name="Arsene-Ploetze F."/>
            <person name="Carapito C."/>
            <person name="Chandler M."/>
            <person name="Cournoyer B."/>
            <person name="Cruveiller S."/>
            <person name="Dossat C."/>
            <person name="Duval S."/>
            <person name="Heymann M."/>
            <person name="Leize E."/>
            <person name="Lieutaud A."/>
            <person name="Lievremont D."/>
            <person name="Makita Y."/>
            <person name="Mangenot S."/>
            <person name="Nitschke W."/>
            <person name="Ortet P."/>
            <person name="Perdrial N."/>
            <person name="Schoepp B."/>
            <person name="Siguier N."/>
            <person name="Simeonova D.D."/>
            <person name="Rouy Z."/>
            <person name="Segurens B."/>
            <person name="Turlin E."/>
            <person name="Vallenet D."/>
            <person name="Van Dorsselaer A."/>
            <person name="Weiss S."/>
            <person name="Weissenbach J."/>
            <person name="Lett M.C."/>
            <person name="Danchin A."/>
            <person name="Bertin P.N."/>
        </authorList>
    </citation>
    <scope>NUCLEOTIDE SEQUENCE [LARGE SCALE GENOMIC DNA]</scope>
    <source>
        <strain evidence="3">ULPAs1</strain>
    </source>
</reference>
<feature type="transmembrane region" description="Helical" evidence="1">
    <location>
        <begin position="74"/>
        <end position="97"/>
    </location>
</feature>
<dbReference type="AlphaFoldDB" id="A4G2X7"/>
<evidence type="ECO:0000256" key="1">
    <source>
        <dbReference type="SAM" id="Phobius"/>
    </source>
</evidence>
<dbReference type="HOGENOM" id="CLU_2034874_0_0_4"/>
<accession>A4G2X7</accession>
<dbReference type="EMBL" id="CU207211">
    <property type="protein sequence ID" value="CAL60864.1"/>
    <property type="molecule type" value="Genomic_DNA"/>
</dbReference>
<feature type="transmembrane region" description="Helical" evidence="1">
    <location>
        <begin position="40"/>
        <end position="62"/>
    </location>
</feature>
<dbReference type="InterPro" id="IPR007436">
    <property type="entry name" value="DUF485"/>
</dbReference>
<keyword evidence="1" id="KW-0812">Transmembrane</keyword>
<evidence type="ECO:0000313" key="2">
    <source>
        <dbReference type="EMBL" id="CAL60864.1"/>
    </source>
</evidence>
<dbReference type="Proteomes" id="UP000006697">
    <property type="component" value="Chromosome"/>
</dbReference>
<sequence>MAANLLLKERELLTAVPHMQYQKSCNSSGFHDLIQSKKRIVAPLLMVSLGFFFCLTLLVGFARPLMSTKLIGSLNIGFFLILVAYLVCWVAAVLYVWAANEIFDKKIAVIVDAKLSGSNQS</sequence>
<dbReference type="PANTHER" id="PTHR38441:SF1">
    <property type="entry name" value="MEMBRANE PROTEIN"/>
    <property type="match status" value="1"/>
</dbReference>
<keyword evidence="1" id="KW-1133">Transmembrane helix</keyword>
<proteinExistence type="predicted"/>
<dbReference type="OrthoDB" id="73678at2"/>
<evidence type="ECO:0000313" key="3">
    <source>
        <dbReference type="Proteomes" id="UP000006697"/>
    </source>
</evidence>
<evidence type="ECO:0008006" key="4">
    <source>
        <dbReference type="Google" id="ProtNLM"/>
    </source>
</evidence>
<dbReference type="eggNOG" id="COG3162">
    <property type="taxonomic scope" value="Bacteria"/>
</dbReference>
<dbReference type="KEGG" id="har:HEAR0669"/>
<dbReference type="PANTHER" id="PTHR38441">
    <property type="entry name" value="INTEGRAL MEMBRANE PROTEIN-RELATED"/>
    <property type="match status" value="1"/>
</dbReference>